<proteinExistence type="predicted"/>
<feature type="non-terminal residue" evidence="2">
    <location>
        <position position="1"/>
    </location>
</feature>
<accession>A0A6J4SGG7</accession>
<feature type="non-terminal residue" evidence="2">
    <location>
        <position position="47"/>
    </location>
</feature>
<reference evidence="2" key="1">
    <citation type="submission" date="2020-02" db="EMBL/GenBank/DDBJ databases">
        <authorList>
            <person name="Meier V. D."/>
        </authorList>
    </citation>
    <scope>NUCLEOTIDE SEQUENCE</scope>
    <source>
        <strain evidence="2">AVDCRST_MAG53</strain>
    </source>
</reference>
<protein>
    <submittedName>
        <fullName evidence="2">Uncharacterized protein</fullName>
    </submittedName>
</protein>
<dbReference type="AlphaFoldDB" id="A0A6J4SGG7"/>
<evidence type="ECO:0000256" key="1">
    <source>
        <dbReference type="SAM" id="MobiDB-lite"/>
    </source>
</evidence>
<organism evidence="2">
    <name type="scientific">uncultured Solirubrobacteraceae bacterium</name>
    <dbReference type="NCBI Taxonomy" id="1162706"/>
    <lineage>
        <taxon>Bacteria</taxon>
        <taxon>Bacillati</taxon>
        <taxon>Actinomycetota</taxon>
        <taxon>Thermoleophilia</taxon>
        <taxon>Solirubrobacterales</taxon>
        <taxon>Solirubrobacteraceae</taxon>
        <taxon>environmental samples</taxon>
    </lineage>
</organism>
<gene>
    <name evidence="2" type="ORF">AVDCRST_MAG53-2281</name>
</gene>
<name>A0A6J4SGG7_9ACTN</name>
<dbReference type="EMBL" id="CADCVR010000058">
    <property type="protein sequence ID" value="CAA9498767.1"/>
    <property type="molecule type" value="Genomic_DNA"/>
</dbReference>
<sequence length="47" mass="4986">CSLTIVMRRVRCSAQAAPGAHQTATSRKPKGSWRPARPGRPGAGCRP</sequence>
<feature type="region of interest" description="Disordered" evidence="1">
    <location>
        <begin position="13"/>
        <end position="47"/>
    </location>
</feature>
<evidence type="ECO:0000313" key="2">
    <source>
        <dbReference type="EMBL" id="CAA9498767.1"/>
    </source>
</evidence>